<evidence type="ECO:0000256" key="8">
    <source>
        <dbReference type="ARBA" id="ARBA00022898"/>
    </source>
</evidence>
<name>A0A9P7B211_RHOMI</name>
<evidence type="ECO:0000313" key="14">
    <source>
        <dbReference type="EMBL" id="KAG0655149.1"/>
    </source>
</evidence>
<evidence type="ECO:0000256" key="3">
    <source>
        <dbReference type="ARBA" id="ARBA00004810"/>
    </source>
</evidence>
<comment type="caution">
    <text evidence="14">The sequence shown here is derived from an EMBL/GenBank/DDBJ whole genome shotgun (WGS) entry which is preliminary data.</text>
</comment>
<proteinExistence type="inferred from homology"/>
<evidence type="ECO:0000256" key="10">
    <source>
        <dbReference type="ARBA" id="ARBA00023304"/>
    </source>
</evidence>
<dbReference type="InterPro" id="IPR045865">
    <property type="entry name" value="ACT-like_dom_sf"/>
</dbReference>
<dbReference type="InterPro" id="IPR000634">
    <property type="entry name" value="Ser/Thr_deHydtase_PyrdxlP-BS"/>
</dbReference>
<reference evidence="14 15" key="1">
    <citation type="submission" date="2020-11" db="EMBL/GenBank/DDBJ databases">
        <title>Kefir isolates.</title>
        <authorList>
            <person name="Marcisauskas S."/>
            <person name="Kim Y."/>
            <person name="Blasche S."/>
        </authorList>
    </citation>
    <scope>NUCLEOTIDE SEQUENCE [LARGE SCALE GENOMIC DNA]</scope>
    <source>
        <strain evidence="14 15">KR</strain>
    </source>
</reference>
<dbReference type="InterPro" id="IPR005787">
    <property type="entry name" value="Thr_deHydtase_biosynth"/>
</dbReference>
<dbReference type="Gene3D" id="3.40.50.1100">
    <property type="match status" value="2"/>
</dbReference>
<gene>
    <name evidence="14" type="ORF">C6P46_001141</name>
</gene>
<keyword evidence="7" id="KW-0677">Repeat</keyword>
<dbReference type="CDD" id="cd01562">
    <property type="entry name" value="Thr-dehyd"/>
    <property type="match status" value="1"/>
</dbReference>
<dbReference type="PROSITE" id="PS51672">
    <property type="entry name" value="ACT_LIKE"/>
    <property type="match status" value="1"/>
</dbReference>
<keyword evidence="5 11" id="KW-0028">Amino-acid biosynthesis</keyword>
<evidence type="ECO:0000259" key="13">
    <source>
        <dbReference type="PROSITE" id="PS51672"/>
    </source>
</evidence>
<dbReference type="AlphaFoldDB" id="A0A9P7B211"/>
<dbReference type="Proteomes" id="UP000777482">
    <property type="component" value="Unassembled WGS sequence"/>
</dbReference>
<comment type="cofactor">
    <cofactor evidence="2 11">
        <name>pyridoxal 5'-phosphate</name>
        <dbReference type="ChEBI" id="CHEBI:597326"/>
    </cofactor>
</comment>
<dbReference type="PANTHER" id="PTHR48078">
    <property type="entry name" value="THREONINE DEHYDRATASE, MITOCHONDRIAL-RELATED"/>
    <property type="match status" value="1"/>
</dbReference>
<evidence type="ECO:0000256" key="5">
    <source>
        <dbReference type="ARBA" id="ARBA00022605"/>
    </source>
</evidence>
<dbReference type="GO" id="GO:0003941">
    <property type="term" value="F:L-serine ammonia-lyase activity"/>
    <property type="evidence" value="ECO:0007669"/>
    <property type="project" value="TreeGrafter"/>
</dbReference>
<dbReference type="InterPro" id="IPR001926">
    <property type="entry name" value="TrpB-like_PALP"/>
</dbReference>
<evidence type="ECO:0000256" key="4">
    <source>
        <dbReference type="ARBA" id="ARBA00010869"/>
    </source>
</evidence>
<keyword evidence="9 11" id="KW-0456">Lyase</keyword>
<dbReference type="SUPFAM" id="SSF53686">
    <property type="entry name" value="Tryptophan synthase beta subunit-like PLP-dependent enzymes"/>
    <property type="match status" value="1"/>
</dbReference>
<accession>A0A9P7B211</accession>
<dbReference type="GO" id="GO:0030170">
    <property type="term" value="F:pyridoxal phosphate binding"/>
    <property type="evidence" value="ECO:0007669"/>
    <property type="project" value="InterPro"/>
</dbReference>
<evidence type="ECO:0000256" key="12">
    <source>
        <dbReference type="SAM" id="MobiDB-lite"/>
    </source>
</evidence>
<dbReference type="GO" id="GO:0009097">
    <property type="term" value="P:isoleucine biosynthetic process"/>
    <property type="evidence" value="ECO:0007669"/>
    <property type="project" value="UniProtKB-UniRule"/>
</dbReference>
<comment type="pathway">
    <text evidence="3 11">Amino-acid biosynthesis; L-isoleucine biosynthesis; 2-oxobutanoate from L-threonine: step 1/1.</text>
</comment>
<dbReference type="GO" id="GO:0006567">
    <property type="term" value="P:L-threonine catabolic process"/>
    <property type="evidence" value="ECO:0007669"/>
    <property type="project" value="TreeGrafter"/>
</dbReference>
<comment type="similarity">
    <text evidence="4 11">Belongs to the serine/threonine dehydratase family.</text>
</comment>
<feature type="region of interest" description="Disordered" evidence="12">
    <location>
        <begin position="1"/>
        <end position="54"/>
    </location>
</feature>
<evidence type="ECO:0000256" key="2">
    <source>
        <dbReference type="ARBA" id="ARBA00001933"/>
    </source>
</evidence>
<feature type="compositionally biased region" description="Low complexity" evidence="12">
    <location>
        <begin position="470"/>
        <end position="486"/>
    </location>
</feature>
<evidence type="ECO:0000256" key="7">
    <source>
        <dbReference type="ARBA" id="ARBA00022737"/>
    </source>
</evidence>
<dbReference type="NCBIfam" id="TIGR01124">
    <property type="entry name" value="ilvA_2Cterm"/>
    <property type="match status" value="1"/>
</dbReference>
<evidence type="ECO:0000256" key="11">
    <source>
        <dbReference type="RuleBase" id="RU362012"/>
    </source>
</evidence>
<dbReference type="InterPro" id="IPR038110">
    <property type="entry name" value="TD_ACT-like_sf"/>
</dbReference>
<dbReference type="Pfam" id="PF00585">
    <property type="entry name" value="Thr_dehydrat_C"/>
    <property type="match status" value="2"/>
</dbReference>
<dbReference type="GO" id="GO:0004794">
    <property type="term" value="F:threonine deaminase activity"/>
    <property type="evidence" value="ECO:0007669"/>
    <property type="project" value="UniProtKB-UniRule"/>
</dbReference>
<evidence type="ECO:0000256" key="1">
    <source>
        <dbReference type="ARBA" id="ARBA00001274"/>
    </source>
</evidence>
<dbReference type="PANTHER" id="PTHR48078:SF11">
    <property type="entry name" value="THREONINE DEHYDRATASE, MITOCHONDRIAL"/>
    <property type="match status" value="1"/>
</dbReference>
<keyword evidence="8 11" id="KW-0663">Pyridoxal phosphate</keyword>
<dbReference type="EC" id="4.3.1.19" evidence="11"/>
<dbReference type="InterPro" id="IPR001721">
    <property type="entry name" value="TD_ACT-like"/>
</dbReference>
<feature type="domain" description="ACT-like" evidence="13">
    <location>
        <begin position="544"/>
        <end position="616"/>
    </location>
</feature>
<evidence type="ECO:0000313" key="15">
    <source>
        <dbReference type="Proteomes" id="UP000777482"/>
    </source>
</evidence>
<organism evidence="14 15">
    <name type="scientific">Rhodotorula mucilaginosa</name>
    <name type="common">Yeast</name>
    <name type="synonym">Rhodotorula rubra</name>
    <dbReference type="NCBI Taxonomy" id="5537"/>
    <lineage>
        <taxon>Eukaryota</taxon>
        <taxon>Fungi</taxon>
        <taxon>Dikarya</taxon>
        <taxon>Basidiomycota</taxon>
        <taxon>Pucciniomycotina</taxon>
        <taxon>Microbotryomycetes</taxon>
        <taxon>Sporidiobolales</taxon>
        <taxon>Sporidiobolaceae</taxon>
        <taxon>Rhodotorula</taxon>
    </lineage>
</organism>
<feature type="region of interest" description="Disordered" evidence="12">
    <location>
        <begin position="470"/>
        <end position="492"/>
    </location>
</feature>
<dbReference type="FunFam" id="3.40.50.1100:FF:000008">
    <property type="entry name" value="L-threonine dehydratase"/>
    <property type="match status" value="1"/>
</dbReference>
<evidence type="ECO:0000256" key="9">
    <source>
        <dbReference type="ARBA" id="ARBA00023239"/>
    </source>
</evidence>
<dbReference type="PROSITE" id="PS00165">
    <property type="entry name" value="DEHYDRATASE_SER_THR"/>
    <property type="match status" value="1"/>
</dbReference>
<dbReference type="InterPro" id="IPR036052">
    <property type="entry name" value="TrpB-like_PALP_sf"/>
</dbReference>
<sequence length="640" mass="69419">MTAATGPTARGLVSEAEGTQPKLSNGGNHDGEQQQPRRRRTSTTLDGDAQDAGILLPDGRRVQRPSFPAQPDMYKRVPAHLMKPDGTPNYMLMSLTSNVYSILPEGTPLTPAVSLSQRLGNNLLLKREDMTPVFSFKLRGAYNLMRQLSEEERWRGVIACSAGNHAQGVAMSGRELGIACTIVMPLNTPSIKYQNVDRLGARVVLHGADFDEAQRECSRLAQVHGLTIIPPFNDPYVIAGQGTAAVEVLRQTDVSKLDAVFIPVGGGGFLAGMAAYIKAVAPPRVKVIGVETYDADALAQTLGAGRHLTLSEVGLFADGTAVRRMGDETLRVCAQLVDEIVLVSNDELCAAIKDVFQDTRAVPEPSGALGVAGAKKWVQQNNLLGKRLNLVSVVSGANINFSRLRFIAERAEVGEGKEVMLRVVIPEKPGAFLALHSVIHPRAVTEFVYRYSSSKRAYIYLSFYLASSSSSSRANTNANSATGTSTPIPSPHELRTQELSEIFAALNRGGMHALDISDNELAKSHSRYLVGGNAKSARGAVNERVFRFEFPERPNALRKFLETLPSGFNISLFHYRNQGGDVGKVLCGLQIPEGESSARFDGWLQGLAYPYCEETQRWAEFMGQDDDDDDDDDAGEVTGP</sequence>
<keyword evidence="6 11" id="KW-0412">Isoleucine biosynthesis</keyword>
<keyword evidence="15" id="KW-1185">Reference proteome</keyword>
<dbReference type="CDD" id="cd04907">
    <property type="entry name" value="ACT_ThrD-I_2"/>
    <property type="match status" value="1"/>
</dbReference>
<protein>
    <recommendedName>
        <fullName evidence="11">Threonine dehydratase</fullName>
        <ecNumber evidence="11">4.3.1.19</ecNumber>
    </recommendedName>
    <alternativeName>
        <fullName evidence="11">Threonine deaminase</fullName>
    </alternativeName>
</protein>
<dbReference type="Gene3D" id="3.40.1020.10">
    <property type="entry name" value="Biosynthetic Threonine Deaminase, Domain 3"/>
    <property type="match status" value="1"/>
</dbReference>
<dbReference type="EMBL" id="PUHQ01000128">
    <property type="protein sequence ID" value="KAG0655149.1"/>
    <property type="molecule type" value="Genomic_DNA"/>
</dbReference>
<keyword evidence="10 11" id="KW-0100">Branched-chain amino acid biosynthesis</keyword>
<dbReference type="Pfam" id="PF00291">
    <property type="entry name" value="PALP"/>
    <property type="match status" value="1"/>
</dbReference>
<dbReference type="GO" id="GO:0006565">
    <property type="term" value="P:L-serine catabolic process"/>
    <property type="evidence" value="ECO:0007669"/>
    <property type="project" value="TreeGrafter"/>
</dbReference>
<comment type="catalytic activity">
    <reaction evidence="1 11">
        <text>L-threonine = 2-oxobutanoate + NH4(+)</text>
        <dbReference type="Rhea" id="RHEA:22108"/>
        <dbReference type="ChEBI" id="CHEBI:16763"/>
        <dbReference type="ChEBI" id="CHEBI:28938"/>
        <dbReference type="ChEBI" id="CHEBI:57926"/>
        <dbReference type="EC" id="4.3.1.19"/>
    </reaction>
</comment>
<dbReference type="SUPFAM" id="SSF55021">
    <property type="entry name" value="ACT-like"/>
    <property type="match status" value="1"/>
</dbReference>
<evidence type="ECO:0000256" key="6">
    <source>
        <dbReference type="ARBA" id="ARBA00022624"/>
    </source>
</evidence>
<dbReference type="InterPro" id="IPR050147">
    <property type="entry name" value="Ser/Thr_Dehydratase"/>
</dbReference>
<dbReference type="OrthoDB" id="4418812at2759"/>